<dbReference type="EMBL" id="CAKLPZ010000001">
    <property type="protein sequence ID" value="CAH0999567.1"/>
    <property type="molecule type" value="Genomic_DNA"/>
</dbReference>
<proteinExistence type="predicted"/>
<organism evidence="2 3">
    <name type="scientific">Neolewinella maritima</name>
    <dbReference type="NCBI Taxonomy" id="1383882"/>
    <lineage>
        <taxon>Bacteria</taxon>
        <taxon>Pseudomonadati</taxon>
        <taxon>Bacteroidota</taxon>
        <taxon>Saprospiria</taxon>
        <taxon>Saprospirales</taxon>
        <taxon>Lewinellaceae</taxon>
        <taxon>Neolewinella</taxon>
    </lineage>
</organism>
<evidence type="ECO:0000313" key="3">
    <source>
        <dbReference type="Proteomes" id="UP000837803"/>
    </source>
</evidence>
<name>A0ABM9AYP0_9BACT</name>
<evidence type="ECO:0000313" key="2">
    <source>
        <dbReference type="EMBL" id="CAH0999567.1"/>
    </source>
</evidence>
<feature type="chain" id="PRO_5046886753" description="Tetratricopeptide repeat protein" evidence="1">
    <location>
        <begin position="19"/>
        <end position="345"/>
    </location>
</feature>
<feature type="signal peptide" evidence="1">
    <location>
        <begin position="1"/>
        <end position="18"/>
    </location>
</feature>
<accession>A0ABM9AYP0</accession>
<gene>
    <name evidence="2" type="ORF">LEM8419_00867</name>
</gene>
<evidence type="ECO:0008006" key="4">
    <source>
        <dbReference type="Google" id="ProtNLM"/>
    </source>
</evidence>
<reference evidence="2" key="1">
    <citation type="submission" date="2021-12" db="EMBL/GenBank/DDBJ databases">
        <authorList>
            <person name="Rodrigo-Torres L."/>
            <person name="Arahal R. D."/>
            <person name="Lucena T."/>
        </authorList>
    </citation>
    <scope>NUCLEOTIDE SEQUENCE</scope>
    <source>
        <strain evidence="2">CECT 8419</strain>
    </source>
</reference>
<keyword evidence="1" id="KW-0732">Signal</keyword>
<dbReference type="RefSeq" id="WP_238749748.1">
    <property type="nucleotide sequence ID" value="NZ_CAKLPZ010000001.1"/>
</dbReference>
<evidence type="ECO:0000256" key="1">
    <source>
        <dbReference type="SAM" id="SignalP"/>
    </source>
</evidence>
<dbReference type="Proteomes" id="UP000837803">
    <property type="component" value="Unassembled WGS sequence"/>
</dbReference>
<protein>
    <recommendedName>
        <fullName evidence="4">Tetratricopeptide repeat protein</fullName>
    </recommendedName>
</protein>
<dbReference type="PROSITE" id="PS51257">
    <property type="entry name" value="PROKAR_LIPOPROTEIN"/>
    <property type="match status" value="1"/>
</dbReference>
<keyword evidence="3" id="KW-1185">Reference proteome</keyword>
<comment type="caution">
    <text evidence="2">The sequence shown here is derived from an EMBL/GenBank/DDBJ whole genome shotgun (WGS) entry which is preliminary data.</text>
</comment>
<sequence>MRRLHLLVLLLWSACPYAQSTAVDWFLDYNPQVTAAEDALLRRDPHTALEYYQLAFAVPADPHTVDLYNAALAARAADRPDLLRLYLGELVQLGIPVTYVDRHRTELDHPRLDWYSLRGELLRYKTDYQRSFNVELADCYERVAYRDVVIRTAEPPGAVRQVQDSLNMVGLTDCIATHGFPGQRHVRRYDPMEENYPYYLPLLHELERVNSTGDDRFGCLPLLEYLARRGIIETETYMDLLSTQHANLGGPGGYGTTSVVLLQDGTNDLYRIVYPPATVADYEDRRRQVGVRSFRKRTELLINLHTGALGDFPYRIPRRHKLVAYPLEVADVLQLERVGVVEATR</sequence>